<evidence type="ECO:0000256" key="1">
    <source>
        <dbReference type="SAM" id="SignalP"/>
    </source>
</evidence>
<feature type="chain" id="PRO_5046101887" evidence="1">
    <location>
        <begin position="18"/>
        <end position="156"/>
    </location>
</feature>
<reference evidence="3" key="1">
    <citation type="journal article" date="2019" name="Int. J. Syst. Evol. Microbiol.">
        <title>The Global Catalogue of Microorganisms (GCM) 10K type strain sequencing project: providing services to taxonomists for standard genome sequencing and annotation.</title>
        <authorList>
            <consortium name="The Broad Institute Genomics Platform"/>
            <consortium name="The Broad Institute Genome Sequencing Center for Infectious Disease"/>
            <person name="Wu L."/>
            <person name="Ma J."/>
        </authorList>
    </citation>
    <scope>NUCLEOTIDE SEQUENCE [LARGE SCALE GENOMIC DNA]</scope>
    <source>
        <strain evidence="3">JCM 18055</strain>
    </source>
</reference>
<organism evidence="2 3">
    <name type="scientific">Pseudonocardia yuanmonensis</name>
    <dbReference type="NCBI Taxonomy" id="1095914"/>
    <lineage>
        <taxon>Bacteria</taxon>
        <taxon>Bacillati</taxon>
        <taxon>Actinomycetota</taxon>
        <taxon>Actinomycetes</taxon>
        <taxon>Pseudonocardiales</taxon>
        <taxon>Pseudonocardiaceae</taxon>
        <taxon>Pseudonocardia</taxon>
    </lineage>
</organism>
<keyword evidence="3" id="KW-1185">Reference proteome</keyword>
<evidence type="ECO:0000313" key="2">
    <source>
        <dbReference type="EMBL" id="GAA4705840.1"/>
    </source>
</evidence>
<evidence type="ECO:0000313" key="3">
    <source>
        <dbReference type="Proteomes" id="UP001500325"/>
    </source>
</evidence>
<name>A0ABP8XEH6_9PSEU</name>
<gene>
    <name evidence="2" type="ORF">GCM10023215_52370</name>
</gene>
<accession>A0ABP8XEH6</accession>
<keyword evidence="1" id="KW-0732">Signal</keyword>
<comment type="caution">
    <text evidence="2">The sequence shown here is derived from an EMBL/GenBank/DDBJ whole genome shotgun (WGS) entry which is preliminary data.</text>
</comment>
<dbReference type="EMBL" id="BAABIC010000021">
    <property type="protein sequence ID" value="GAA4705840.1"/>
    <property type="molecule type" value="Genomic_DNA"/>
</dbReference>
<proteinExistence type="predicted"/>
<protein>
    <submittedName>
        <fullName evidence="2">Uncharacterized protein</fullName>
    </submittedName>
</protein>
<feature type="signal peptide" evidence="1">
    <location>
        <begin position="1"/>
        <end position="17"/>
    </location>
</feature>
<dbReference type="Proteomes" id="UP001500325">
    <property type="component" value="Unassembled WGS sequence"/>
</dbReference>
<sequence length="156" mass="15209">MGTAAVGRTAIAGTVLAALSGSTMTAVSLSAAGTPVPLPTFTAIPATTTAAATEAAPVTAPEPAGAGIVDGGTLAAIAFTPAIAAAAQPVAAPAPAVTRPVPVAHRQSAVAEPRRGEARRERARQAVAERLSPDTRASIRLACGTGLLDGDLCRLG</sequence>